<dbReference type="PROSITE" id="PS50102">
    <property type="entry name" value="RRM"/>
    <property type="match status" value="1"/>
</dbReference>
<sequence>MSSSASPVPSPTLPSPSSSNAEHEFPGVGSFDLPSAATPCPAAVVVFCGFTIFNSASSPKSSRSLSCHLNASLASIFSLRGSSSHCRCSAAAQFLQHDPLASVLQLSLTAQPNLSVQHLFHPQRHWIKLIDSSLAATFLNETKHLLCSPLHRVRLTTHHPQWVKQQRGWTRERFRELEAVFFTIFVDNLPECMSKKELFYLFGWSSMINDIWMKGELLHLFAFIRYTTKSGALKAITKMNHMSLNGRRICVGEAKNRRDDRNHKIYESPRTVAKEDIEVVKGREIDLAADLVRLEYGWSFLQLSIDSTELVTMNREGDEEQEGITMLQYEILNEWNFEKKNKSDRGESSSSEGTVTQSYERKECDENKLIILDEIGVETDGAMELSGSLEINEFVSSSGVRSVEIMNVGSHDKQLDSQRKDEDAKMPEMASKSVRRERQSTPTMEIGPSVSDDEEDFMSGLKELNEIRDLKRREAKRKEKTRKSRPKKVKI</sequence>
<dbReference type="InterPro" id="IPR012677">
    <property type="entry name" value="Nucleotide-bd_a/b_plait_sf"/>
</dbReference>
<proteinExistence type="predicted"/>
<dbReference type="InterPro" id="IPR000504">
    <property type="entry name" value="RRM_dom"/>
</dbReference>
<evidence type="ECO:0000313" key="4">
    <source>
        <dbReference type="EMBL" id="MED6107618.1"/>
    </source>
</evidence>
<evidence type="ECO:0000256" key="1">
    <source>
        <dbReference type="PROSITE-ProRule" id="PRU00176"/>
    </source>
</evidence>
<feature type="region of interest" description="Disordered" evidence="2">
    <location>
        <begin position="407"/>
        <end position="491"/>
    </location>
</feature>
<reference evidence="4 5" key="1">
    <citation type="journal article" date="2023" name="Plants (Basel)">
        <title>Bridging the Gap: Combining Genomics and Transcriptomics Approaches to Understand Stylosanthes scabra, an Orphan Legume from the Brazilian Caatinga.</title>
        <authorList>
            <person name="Ferreira-Neto J.R.C."/>
            <person name="da Silva M.D."/>
            <person name="Binneck E."/>
            <person name="de Melo N.F."/>
            <person name="da Silva R.H."/>
            <person name="de Melo A.L.T.M."/>
            <person name="Pandolfi V."/>
            <person name="Bustamante F.O."/>
            <person name="Brasileiro-Vidal A.C."/>
            <person name="Benko-Iseppon A.M."/>
        </authorList>
    </citation>
    <scope>NUCLEOTIDE SEQUENCE [LARGE SCALE GENOMIC DNA]</scope>
    <source>
        <tissue evidence="4">Leaves</tissue>
    </source>
</reference>
<dbReference type="Proteomes" id="UP001341840">
    <property type="component" value="Unassembled WGS sequence"/>
</dbReference>
<gene>
    <name evidence="4" type="ORF">PIB30_015578</name>
</gene>
<feature type="domain" description="RRM" evidence="3">
    <location>
        <begin position="182"/>
        <end position="256"/>
    </location>
</feature>
<dbReference type="InterPro" id="IPR035979">
    <property type="entry name" value="RBD_domain_sf"/>
</dbReference>
<organism evidence="4 5">
    <name type="scientific">Stylosanthes scabra</name>
    <dbReference type="NCBI Taxonomy" id="79078"/>
    <lineage>
        <taxon>Eukaryota</taxon>
        <taxon>Viridiplantae</taxon>
        <taxon>Streptophyta</taxon>
        <taxon>Embryophyta</taxon>
        <taxon>Tracheophyta</taxon>
        <taxon>Spermatophyta</taxon>
        <taxon>Magnoliopsida</taxon>
        <taxon>eudicotyledons</taxon>
        <taxon>Gunneridae</taxon>
        <taxon>Pentapetalae</taxon>
        <taxon>rosids</taxon>
        <taxon>fabids</taxon>
        <taxon>Fabales</taxon>
        <taxon>Fabaceae</taxon>
        <taxon>Papilionoideae</taxon>
        <taxon>50 kb inversion clade</taxon>
        <taxon>dalbergioids sensu lato</taxon>
        <taxon>Dalbergieae</taxon>
        <taxon>Pterocarpus clade</taxon>
        <taxon>Stylosanthes</taxon>
    </lineage>
</organism>
<name>A0ABU6Q737_9FABA</name>
<keyword evidence="1" id="KW-0694">RNA-binding</keyword>
<feature type="compositionally biased region" description="Basic residues" evidence="2">
    <location>
        <begin position="473"/>
        <end position="491"/>
    </location>
</feature>
<feature type="compositionally biased region" description="Basic and acidic residues" evidence="2">
    <location>
        <begin position="463"/>
        <end position="472"/>
    </location>
</feature>
<feature type="region of interest" description="Disordered" evidence="2">
    <location>
        <begin position="1"/>
        <end position="24"/>
    </location>
</feature>
<accession>A0ABU6Q737</accession>
<feature type="compositionally biased region" description="Basic and acidic residues" evidence="2">
    <location>
        <begin position="410"/>
        <end position="426"/>
    </location>
</feature>
<dbReference type="SMART" id="SM00360">
    <property type="entry name" value="RRM"/>
    <property type="match status" value="1"/>
</dbReference>
<comment type="caution">
    <text evidence="4">The sequence shown here is derived from an EMBL/GenBank/DDBJ whole genome shotgun (WGS) entry which is preliminary data.</text>
</comment>
<dbReference type="Gene3D" id="3.30.70.330">
    <property type="match status" value="1"/>
</dbReference>
<evidence type="ECO:0000313" key="5">
    <source>
        <dbReference type="Proteomes" id="UP001341840"/>
    </source>
</evidence>
<dbReference type="SUPFAM" id="SSF54928">
    <property type="entry name" value="RNA-binding domain, RBD"/>
    <property type="match status" value="1"/>
</dbReference>
<dbReference type="EMBL" id="JASCZI010000043">
    <property type="protein sequence ID" value="MED6107618.1"/>
    <property type="molecule type" value="Genomic_DNA"/>
</dbReference>
<keyword evidence="5" id="KW-1185">Reference proteome</keyword>
<evidence type="ECO:0000256" key="2">
    <source>
        <dbReference type="SAM" id="MobiDB-lite"/>
    </source>
</evidence>
<feature type="compositionally biased region" description="Polar residues" evidence="2">
    <location>
        <begin position="348"/>
        <end position="358"/>
    </location>
</feature>
<feature type="region of interest" description="Disordered" evidence="2">
    <location>
        <begin position="340"/>
        <end position="360"/>
    </location>
</feature>
<dbReference type="CDD" id="cd00590">
    <property type="entry name" value="RRM_SF"/>
    <property type="match status" value="1"/>
</dbReference>
<dbReference type="Pfam" id="PF00076">
    <property type="entry name" value="RRM_1"/>
    <property type="match status" value="1"/>
</dbReference>
<protein>
    <recommendedName>
        <fullName evidence="3">RRM domain-containing protein</fullName>
    </recommendedName>
</protein>
<evidence type="ECO:0000259" key="3">
    <source>
        <dbReference type="PROSITE" id="PS50102"/>
    </source>
</evidence>